<proteinExistence type="predicted"/>
<evidence type="ECO:0000313" key="1">
    <source>
        <dbReference type="EMBL" id="SJL06729.1"/>
    </source>
</evidence>
<reference evidence="2" key="1">
    <citation type="journal article" date="2017" name="Nat. Ecol. Evol.">
        <title>Genome expansion and lineage-specific genetic innovations in the forest pathogenic fungi Armillaria.</title>
        <authorList>
            <person name="Sipos G."/>
            <person name="Prasanna A.N."/>
            <person name="Walter M.C."/>
            <person name="O'Connor E."/>
            <person name="Balint B."/>
            <person name="Krizsan K."/>
            <person name="Kiss B."/>
            <person name="Hess J."/>
            <person name="Varga T."/>
            <person name="Slot J."/>
            <person name="Riley R."/>
            <person name="Boka B."/>
            <person name="Rigling D."/>
            <person name="Barry K."/>
            <person name="Lee J."/>
            <person name="Mihaltcheva S."/>
            <person name="LaButti K."/>
            <person name="Lipzen A."/>
            <person name="Waldron R."/>
            <person name="Moloney N.M."/>
            <person name="Sperisen C."/>
            <person name="Kredics L."/>
            <person name="Vagvoelgyi C."/>
            <person name="Patrignani A."/>
            <person name="Fitzpatrick D."/>
            <person name="Nagy I."/>
            <person name="Doyle S."/>
            <person name="Anderson J.B."/>
            <person name="Grigoriev I.V."/>
            <person name="Gueldener U."/>
            <person name="Muensterkoetter M."/>
            <person name="Nagy L.G."/>
        </authorList>
    </citation>
    <scope>NUCLEOTIDE SEQUENCE [LARGE SCALE GENOMIC DNA]</scope>
    <source>
        <strain evidence="2">C18/9</strain>
    </source>
</reference>
<dbReference type="EMBL" id="FUEG01000007">
    <property type="protein sequence ID" value="SJL06729.1"/>
    <property type="molecule type" value="Genomic_DNA"/>
</dbReference>
<protein>
    <submittedName>
        <fullName evidence="1">Uncharacterized protein</fullName>
    </submittedName>
</protein>
<sequence length="29" mass="3344">MSPSAQSQPEYSAAYEDLRRSQRSLLCRL</sequence>
<gene>
    <name evidence="1" type="ORF">ARMOST_10071</name>
</gene>
<evidence type="ECO:0000313" key="2">
    <source>
        <dbReference type="Proteomes" id="UP000219338"/>
    </source>
</evidence>
<name>A0A284RDA7_ARMOS</name>
<keyword evidence="2" id="KW-1185">Reference proteome</keyword>
<accession>A0A284RDA7</accession>
<dbReference type="Proteomes" id="UP000219338">
    <property type="component" value="Unassembled WGS sequence"/>
</dbReference>
<organism evidence="1 2">
    <name type="scientific">Armillaria ostoyae</name>
    <name type="common">Armillaria root rot fungus</name>
    <dbReference type="NCBI Taxonomy" id="47428"/>
    <lineage>
        <taxon>Eukaryota</taxon>
        <taxon>Fungi</taxon>
        <taxon>Dikarya</taxon>
        <taxon>Basidiomycota</taxon>
        <taxon>Agaricomycotina</taxon>
        <taxon>Agaricomycetes</taxon>
        <taxon>Agaricomycetidae</taxon>
        <taxon>Agaricales</taxon>
        <taxon>Marasmiineae</taxon>
        <taxon>Physalacriaceae</taxon>
        <taxon>Armillaria</taxon>
    </lineage>
</organism>
<dbReference type="AlphaFoldDB" id="A0A284RDA7"/>